<gene>
    <name evidence="9" type="ORF">V1634_35105</name>
</gene>
<comment type="subcellular location">
    <subcellularLocation>
        <location evidence="1">Endomembrane system</location>
        <topology evidence="1">Multi-pass membrane protein</topology>
    </subcellularLocation>
</comment>
<dbReference type="RefSeq" id="WP_331211931.1">
    <property type="nucleotide sequence ID" value="NZ_JAZGQL010000042.1"/>
</dbReference>
<name>A0ABU7SQ03_9ACTN</name>
<dbReference type="SUPFAM" id="SSF103473">
    <property type="entry name" value="MFS general substrate transporter"/>
    <property type="match status" value="1"/>
</dbReference>
<comment type="similarity">
    <text evidence="2">Belongs to the major facilitator superfamily.</text>
</comment>
<dbReference type="PANTHER" id="PTHR23514:SF3">
    <property type="entry name" value="BYPASS OF STOP CODON PROTEIN 6"/>
    <property type="match status" value="1"/>
</dbReference>
<feature type="transmembrane region" description="Helical" evidence="8">
    <location>
        <begin position="304"/>
        <end position="326"/>
    </location>
</feature>
<evidence type="ECO:0000256" key="3">
    <source>
        <dbReference type="ARBA" id="ARBA00022448"/>
    </source>
</evidence>
<evidence type="ECO:0000256" key="6">
    <source>
        <dbReference type="ARBA" id="ARBA00023136"/>
    </source>
</evidence>
<dbReference type="EMBL" id="JAZGQL010000042">
    <property type="protein sequence ID" value="MEE6312052.1"/>
    <property type="molecule type" value="Genomic_DNA"/>
</dbReference>
<feature type="region of interest" description="Disordered" evidence="7">
    <location>
        <begin position="193"/>
        <end position="231"/>
    </location>
</feature>
<keyword evidence="3" id="KW-0813">Transport</keyword>
<feature type="transmembrane region" description="Helical" evidence="8">
    <location>
        <begin position="364"/>
        <end position="384"/>
    </location>
</feature>
<organism evidence="9 10">
    <name type="scientific">Plantactinospora veratri</name>
    <dbReference type="NCBI Taxonomy" id="1436122"/>
    <lineage>
        <taxon>Bacteria</taxon>
        <taxon>Bacillati</taxon>
        <taxon>Actinomycetota</taxon>
        <taxon>Actinomycetes</taxon>
        <taxon>Micromonosporales</taxon>
        <taxon>Micromonosporaceae</taxon>
        <taxon>Plantactinospora</taxon>
    </lineage>
</organism>
<feature type="transmembrane region" description="Helical" evidence="8">
    <location>
        <begin position="50"/>
        <end position="73"/>
    </location>
</feature>
<dbReference type="PANTHER" id="PTHR23514">
    <property type="entry name" value="BYPASS OF STOP CODON PROTEIN 6"/>
    <property type="match status" value="1"/>
</dbReference>
<keyword evidence="10" id="KW-1185">Reference proteome</keyword>
<evidence type="ECO:0000256" key="1">
    <source>
        <dbReference type="ARBA" id="ARBA00004127"/>
    </source>
</evidence>
<keyword evidence="4 8" id="KW-0812">Transmembrane</keyword>
<feature type="transmembrane region" description="Helical" evidence="8">
    <location>
        <begin position="269"/>
        <end position="292"/>
    </location>
</feature>
<protein>
    <submittedName>
        <fullName evidence="9">MFS transporter</fullName>
    </submittedName>
</protein>
<sequence>MSSSLTRPATPPRLRRLAVLGAVAAFAMIGLQQALYGPAIPQLRQAHGITAAGAATALSVHFAGAIIGVLAMPVARRFGVPDGRFLAWSLVGVAVGALAFPLAPDWPYALLAAFVAGVGFGGLDGGVNQVFTEVYAEGGHGMLNLLHGCFGAGAVAGPIAVGLLPGYGWAFAGCALLALLALPALRTLAGPVRPAHRGQPADPARSADGGRTTTRRPAGTADATNPVARSGARRPAFPVGTALSLGFLLFFVLHVGLETGAAGWETTHLIATGWSAAAAATATSGFWLAFTAARFAVVPLCRRYPARVIVFGCTGLTVLAAAATLVDPVAPVGYALLGAAVGPLFPTGLAWLAEYRPGLTPTVVAVSMAGGIALPPAIGLAVGVAGPTAIAWAMVLMAVAGLGTVLGLARLRPAGSGPVAAAVDVDAAQV</sequence>
<keyword evidence="6 8" id="KW-0472">Membrane</keyword>
<feature type="transmembrane region" description="Helical" evidence="8">
    <location>
        <begin position="109"/>
        <end position="131"/>
    </location>
</feature>
<feature type="transmembrane region" description="Helical" evidence="8">
    <location>
        <begin position="332"/>
        <end position="352"/>
    </location>
</feature>
<evidence type="ECO:0000256" key="4">
    <source>
        <dbReference type="ARBA" id="ARBA00022692"/>
    </source>
</evidence>
<comment type="caution">
    <text evidence="9">The sequence shown here is derived from an EMBL/GenBank/DDBJ whole genome shotgun (WGS) entry which is preliminary data.</text>
</comment>
<dbReference type="Gene3D" id="1.20.1250.20">
    <property type="entry name" value="MFS general substrate transporter like domains"/>
    <property type="match status" value="1"/>
</dbReference>
<feature type="transmembrane region" description="Helical" evidence="8">
    <location>
        <begin position="167"/>
        <end position="189"/>
    </location>
</feature>
<feature type="compositionally biased region" description="Low complexity" evidence="7">
    <location>
        <begin position="207"/>
        <end position="224"/>
    </location>
</feature>
<evidence type="ECO:0000256" key="7">
    <source>
        <dbReference type="SAM" id="MobiDB-lite"/>
    </source>
</evidence>
<evidence type="ECO:0000256" key="5">
    <source>
        <dbReference type="ARBA" id="ARBA00022989"/>
    </source>
</evidence>
<feature type="transmembrane region" description="Helical" evidence="8">
    <location>
        <begin position="390"/>
        <end position="409"/>
    </location>
</feature>
<dbReference type="InterPro" id="IPR011701">
    <property type="entry name" value="MFS"/>
</dbReference>
<reference evidence="9 10" key="1">
    <citation type="submission" date="2024-01" db="EMBL/GenBank/DDBJ databases">
        <title>Genome insights into Plantactinospora veratri sp. nov.</title>
        <authorList>
            <person name="Wang L."/>
        </authorList>
    </citation>
    <scope>NUCLEOTIDE SEQUENCE [LARGE SCALE GENOMIC DNA]</scope>
    <source>
        <strain evidence="9 10">NEAU-FHS4</strain>
    </source>
</reference>
<evidence type="ECO:0000256" key="8">
    <source>
        <dbReference type="SAM" id="Phobius"/>
    </source>
</evidence>
<feature type="transmembrane region" description="Helical" evidence="8">
    <location>
        <begin position="85"/>
        <end position="103"/>
    </location>
</feature>
<keyword evidence="5 8" id="KW-1133">Transmembrane helix</keyword>
<dbReference type="InterPro" id="IPR036259">
    <property type="entry name" value="MFS_trans_sf"/>
</dbReference>
<dbReference type="InterPro" id="IPR051788">
    <property type="entry name" value="MFS_Transporter"/>
</dbReference>
<dbReference type="Proteomes" id="UP001339911">
    <property type="component" value="Unassembled WGS sequence"/>
</dbReference>
<feature type="transmembrane region" description="Helical" evidence="8">
    <location>
        <begin position="143"/>
        <end position="161"/>
    </location>
</feature>
<dbReference type="Pfam" id="PF07690">
    <property type="entry name" value="MFS_1"/>
    <property type="match status" value="1"/>
</dbReference>
<feature type="transmembrane region" description="Helical" evidence="8">
    <location>
        <begin position="236"/>
        <end position="257"/>
    </location>
</feature>
<evidence type="ECO:0000256" key="2">
    <source>
        <dbReference type="ARBA" id="ARBA00008335"/>
    </source>
</evidence>
<evidence type="ECO:0000313" key="10">
    <source>
        <dbReference type="Proteomes" id="UP001339911"/>
    </source>
</evidence>
<accession>A0ABU7SQ03</accession>
<evidence type="ECO:0000313" key="9">
    <source>
        <dbReference type="EMBL" id="MEE6312052.1"/>
    </source>
</evidence>
<proteinExistence type="inferred from homology"/>